<feature type="transmembrane region" description="Helical" evidence="1">
    <location>
        <begin position="35"/>
        <end position="55"/>
    </location>
</feature>
<feature type="transmembrane region" description="Helical" evidence="1">
    <location>
        <begin position="6"/>
        <end position="23"/>
    </location>
</feature>
<keyword evidence="1" id="KW-0472">Membrane</keyword>
<dbReference type="RefSeq" id="WP_096204931.1">
    <property type="nucleotide sequence ID" value="NZ_FZMP01000097.1"/>
</dbReference>
<dbReference type="Pfam" id="PF03083">
    <property type="entry name" value="MtN3_slv"/>
    <property type="match status" value="1"/>
</dbReference>
<dbReference type="AlphaFoldDB" id="A0A284VMR2"/>
<name>A0A284VMR2_9EURY</name>
<keyword evidence="1" id="KW-1133">Transmembrane helix</keyword>
<sequence>MESQIIGILAALLTTFGFVPQIIKMIRTKSVKDVSIITFIQIGLGTFLWAIYGIYLRDLIIIIANSIAFMTLVLAIVFYFHYN</sequence>
<dbReference type="OrthoDB" id="11322at2157"/>
<dbReference type="GO" id="GO:0016020">
    <property type="term" value="C:membrane"/>
    <property type="evidence" value="ECO:0007669"/>
    <property type="project" value="InterPro"/>
</dbReference>
<dbReference type="InterPro" id="IPR004316">
    <property type="entry name" value="SWEET_rpt"/>
</dbReference>
<protein>
    <recommendedName>
        <fullName evidence="4">MtN3 and saliva related transmembrane protein</fullName>
    </recommendedName>
</protein>
<evidence type="ECO:0000256" key="1">
    <source>
        <dbReference type="SAM" id="Phobius"/>
    </source>
</evidence>
<evidence type="ECO:0000313" key="3">
    <source>
        <dbReference type="Proteomes" id="UP000218615"/>
    </source>
</evidence>
<dbReference type="EMBL" id="FZMP01000097">
    <property type="protein sequence ID" value="SNQ60532.1"/>
    <property type="molecule type" value="Genomic_DNA"/>
</dbReference>
<keyword evidence="3" id="KW-1185">Reference proteome</keyword>
<dbReference type="Proteomes" id="UP000218615">
    <property type="component" value="Unassembled WGS sequence"/>
</dbReference>
<proteinExistence type="predicted"/>
<evidence type="ECO:0008006" key="4">
    <source>
        <dbReference type="Google" id="ProtNLM"/>
    </source>
</evidence>
<evidence type="ECO:0000313" key="2">
    <source>
        <dbReference type="EMBL" id="SNQ60532.1"/>
    </source>
</evidence>
<gene>
    <name evidence="2" type="ORF">MNV_1860007</name>
</gene>
<accession>A0A284VMR2</accession>
<keyword evidence="1" id="KW-0812">Transmembrane</keyword>
<feature type="transmembrane region" description="Helical" evidence="1">
    <location>
        <begin position="61"/>
        <end position="82"/>
    </location>
</feature>
<reference evidence="3" key="1">
    <citation type="submission" date="2017-06" db="EMBL/GenBank/DDBJ databases">
        <authorList>
            <person name="Cremers G."/>
        </authorList>
    </citation>
    <scope>NUCLEOTIDE SEQUENCE [LARGE SCALE GENOMIC DNA]</scope>
</reference>
<organism evidence="2 3">
    <name type="scientific">Candidatus Methanoperedens nitratireducens</name>
    <dbReference type="NCBI Taxonomy" id="1392998"/>
    <lineage>
        <taxon>Archaea</taxon>
        <taxon>Methanobacteriati</taxon>
        <taxon>Methanobacteriota</taxon>
        <taxon>Stenosarchaea group</taxon>
        <taxon>Methanomicrobia</taxon>
        <taxon>Methanosarcinales</taxon>
        <taxon>ANME-2 cluster</taxon>
        <taxon>Candidatus Methanoperedentaceae</taxon>
        <taxon>Candidatus Methanoperedens</taxon>
    </lineage>
</organism>
<dbReference type="Gene3D" id="1.20.1280.290">
    <property type="match status" value="1"/>
</dbReference>